<protein>
    <submittedName>
        <fullName evidence="4">Vancomycin B-type resistance protein VanW</fullName>
    </submittedName>
</protein>
<dbReference type="InterPro" id="IPR022029">
    <property type="entry name" value="YoaR-like_PG-bd"/>
</dbReference>
<accession>A0A6B8VZP7</accession>
<name>A0A6B8VZP7_9CORY</name>
<dbReference type="AlphaFoldDB" id="A0A6B8VZP7"/>
<dbReference type="Pfam" id="PF12229">
    <property type="entry name" value="PG_binding_4"/>
    <property type="match status" value="1"/>
</dbReference>
<evidence type="ECO:0000313" key="5">
    <source>
        <dbReference type="Proteomes" id="UP000424462"/>
    </source>
</evidence>
<dbReference type="InterPro" id="IPR007391">
    <property type="entry name" value="Vancomycin_resist_VanW"/>
</dbReference>
<evidence type="ECO:0000259" key="3">
    <source>
        <dbReference type="Pfam" id="PF12229"/>
    </source>
</evidence>
<evidence type="ECO:0000256" key="1">
    <source>
        <dbReference type="SAM" id="MobiDB-lite"/>
    </source>
</evidence>
<evidence type="ECO:0000256" key="2">
    <source>
        <dbReference type="SAM" id="Phobius"/>
    </source>
</evidence>
<sequence length="563" mass="59454">MSQPNHGKSSGRGAKILIGTLVGLIAIAAVVLGVDYFLNKDKVPRGATVGGIAIGGMSPEEARTTLEYSLGGAVEEPVIIHAGELQSQLIPAQSGISVNWQETVEAAGTQSLNPVTRLLGLSRDYEVDIVSDVDPAVLTPTLDRVERDLTREPTDATVTIETGAVETTPAVNGQTISREELNDALATSWLDPAGVELDAEITEPAILDDSVQEVAEGPAARAVAAPLVAHGREEIDGIIPPERMPEVVTFHFEGGSFRTDVNVEAAQGILNETLGATEHERQEANISFASGSKAITPSVDGEEINWEETLADLPERITGEGEKEFEVIYIDDPAEFTTEQAEAATFNNTMGTFTTGGFSETSGTNMGITARTVNGAVVLPGETFSLNGFTGPRGTAQGYVEGGIILNGRADTAVGGGVSQFATTLYNAAYFAGMEDVAHTPHSYYINRYPAGREATIFDGAIDLQFRNTSDSPIRIDTSMSDSELTVSIIGVKTVEVESVNGGRWAQTSPNTVSVPADECSPSGGAPGFTTSDTRIIRDLSGNEISRETQTTVYDPQPIVRCS</sequence>
<organism evidence="4 5">
    <name type="scientific">Corynebacterium occultum</name>
    <dbReference type="NCBI Taxonomy" id="2675219"/>
    <lineage>
        <taxon>Bacteria</taxon>
        <taxon>Bacillati</taxon>
        <taxon>Actinomycetota</taxon>
        <taxon>Actinomycetes</taxon>
        <taxon>Mycobacteriales</taxon>
        <taxon>Corynebacteriaceae</taxon>
        <taxon>Corynebacterium</taxon>
    </lineage>
</organism>
<gene>
    <name evidence="4" type="primary">vanW</name>
    <name evidence="4" type="ORF">COCCU_12850</name>
</gene>
<dbReference type="RefSeq" id="WP_156232038.1">
    <property type="nucleotide sequence ID" value="NZ_CP046455.1"/>
</dbReference>
<feature type="domain" description="YoaR-like putative peptidoglycan binding" evidence="3">
    <location>
        <begin position="241"/>
        <end position="325"/>
    </location>
</feature>
<dbReference type="Pfam" id="PF04294">
    <property type="entry name" value="VanW"/>
    <property type="match status" value="1"/>
</dbReference>
<dbReference type="EMBL" id="CP046455">
    <property type="protein sequence ID" value="QGU08469.1"/>
    <property type="molecule type" value="Genomic_DNA"/>
</dbReference>
<keyword evidence="5" id="KW-1185">Reference proteome</keyword>
<dbReference type="InterPro" id="IPR052913">
    <property type="entry name" value="Glycopeptide_resist_protein"/>
</dbReference>
<reference evidence="4 5" key="1">
    <citation type="submission" date="2019-11" db="EMBL/GenBank/DDBJ databases">
        <title>Complete genome sequence of Corynebacterium kalinowskii 1959, a novel Corynebacterium species isolated from soil of a small paddock in Vilsendorf, Germany.</title>
        <authorList>
            <person name="Schaffert L."/>
            <person name="Ruwe M."/>
            <person name="Milse J."/>
            <person name="Hanuschka K."/>
            <person name="Ortseifen V."/>
            <person name="Droste J."/>
            <person name="Brandt D."/>
            <person name="Schlueter L."/>
            <person name="Kutter Y."/>
            <person name="Vinke S."/>
            <person name="Viehoefer P."/>
            <person name="Jacob L."/>
            <person name="Luebke N.-C."/>
            <person name="Schulte-Berndt E."/>
            <person name="Hain C."/>
            <person name="Linder M."/>
            <person name="Schmidt P."/>
            <person name="Wollenschlaeger L."/>
            <person name="Luttermann T."/>
            <person name="Thieme E."/>
            <person name="Hassa J."/>
            <person name="Haak M."/>
            <person name="Wittchen M."/>
            <person name="Mentz A."/>
            <person name="Persicke M."/>
            <person name="Busche T."/>
            <person name="Ruckert C."/>
        </authorList>
    </citation>
    <scope>NUCLEOTIDE SEQUENCE [LARGE SCALE GENOMIC DNA]</scope>
    <source>
        <strain evidence="4 5">2039</strain>
    </source>
</reference>
<keyword evidence="2" id="KW-0812">Transmembrane</keyword>
<keyword evidence="2" id="KW-1133">Transmembrane helix</keyword>
<keyword evidence="2" id="KW-0472">Membrane</keyword>
<feature type="region of interest" description="Disordered" evidence="1">
    <location>
        <begin position="507"/>
        <end position="533"/>
    </location>
</feature>
<evidence type="ECO:0000313" key="4">
    <source>
        <dbReference type="EMBL" id="QGU08469.1"/>
    </source>
</evidence>
<dbReference type="KEGG" id="cok:COCCU_12850"/>
<dbReference type="PANTHER" id="PTHR35788:SF1">
    <property type="entry name" value="EXPORTED PROTEIN"/>
    <property type="match status" value="1"/>
</dbReference>
<proteinExistence type="predicted"/>
<dbReference type="Proteomes" id="UP000424462">
    <property type="component" value="Chromosome"/>
</dbReference>
<feature type="transmembrane region" description="Helical" evidence="2">
    <location>
        <begin position="16"/>
        <end position="38"/>
    </location>
</feature>
<dbReference type="PANTHER" id="PTHR35788">
    <property type="entry name" value="EXPORTED PROTEIN-RELATED"/>
    <property type="match status" value="1"/>
</dbReference>